<protein>
    <submittedName>
        <fullName evidence="1">Uncharacterized protein</fullName>
    </submittedName>
</protein>
<evidence type="ECO:0000313" key="1">
    <source>
        <dbReference type="EMBL" id="CAB4196525.1"/>
    </source>
</evidence>
<reference evidence="1" key="1">
    <citation type="submission" date="2020-05" db="EMBL/GenBank/DDBJ databases">
        <authorList>
            <person name="Chiriac C."/>
            <person name="Salcher M."/>
            <person name="Ghai R."/>
            <person name="Kavagutti S V."/>
        </authorList>
    </citation>
    <scope>NUCLEOTIDE SEQUENCE</scope>
</reference>
<gene>
    <name evidence="1" type="ORF">UFOVP1290_45</name>
</gene>
<proteinExistence type="predicted"/>
<accession>A0A6J5RWA2</accession>
<organism evidence="1">
    <name type="scientific">uncultured Caudovirales phage</name>
    <dbReference type="NCBI Taxonomy" id="2100421"/>
    <lineage>
        <taxon>Viruses</taxon>
        <taxon>Duplodnaviria</taxon>
        <taxon>Heunggongvirae</taxon>
        <taxon>Uroviricota</taxon>
        <taxon>Caudoviricetes</taxon>
        <taxon>Peduoviridae</taxon>
        <taxon>Maltschvirus</taxon>
        <taxon>Maltschvirus maltsch</taxon>
    </lineage>
</organism>
<sequence>MNNTDKIKQICSKYTNICISLDSYIDIIKIHYEFLECITDRNTLSHGYFANILGSKVFVSRIIDPNHFRISCKENLETNSFDVKDWSPEMNLEIDISNIERYLNMIAFW</sequence>
<name>A0A6J5RWA2_9CAUD</name>
<dbReference type="EMBL" id="LR797252">
    <property type="protein sequence ID" value="CAB4196525.1"/>
    <property type="molecule type" value="Genomic_DNA"/>
</dbReference>